<dbReference type="FunFam" id="3.40.50.1100:FF:000005">
    <property type="entry name" value="Threonine dehydratase catabolic"/>
    <property type="match status" value="1"/>
</dbReference>
<protein>
    <recommendedName>
        <fullName evidence="5">Tryptophan synthase beta chain-like PALP domain-containing protein</fullName>
    </recommendedName>
</protein>
<dbReference type="GO" id="GO:0004794">
    <property type="term" value="F:threonine deaminase activity"/>
    <property type="evidence" value="ECO:0007669"/>
    <property type="project" value="TreeGrafter"/>
</dbReference>
<reference evidence="6" key="1">
    <citation type="submission" date="2018-05" db="EMBL/GenBank/DDBJ databases">
        <authorList>
            <person name="Lanie J.A."/>
            <person name="Ng W.-L."/>
            <person name="Kazmierczak K.M."/>
            <person name="Andrzejewski T.M."/>
            <person name="Davidsen T.M."/>
            <person name="Wayne K.J."/>
            <person name="Tettelin H."/>
            <person name="Glass J.I."/>
            <person name="Rusch D."/>
            <person name="Podicherti R."/>
            <person name="Tsui H.-C.T."/>
            <person name="Winkler M.E."/>
        </authorList>
    </citation>
    <scope>NUCLEOTIDE SEQUENCE</scope>
</reference>
<evidence type="ECO:0000256" key="1">
    <source>
        <dbReference type="ARBA" id="ARBA00001933"/>
    </source>
</evidence>
<dbReference type="GO" id="GO:0003941">
    <property type="term" value="F:L-serine ammonia-lyase activity"/>
    <property type="evidence" value="ECO:0007669"/>
    <property type="project" value="TreeGrafter"/>
</dbReference>
<dbReference type="InterPro" id="IPR000634">
    <property type="entry name" value="Ser/Thr_deHydtase_PyrdxlP-BS"/>
</dbReference>
<proteinExistence type="inferred from homology"/>
<comment type="cofactor">
    <cofactor evidence="1">
        <name>pyridoxal 5'-phosphate</name>
        <dbReference type="ChEBI" id="CHEBI:597326"/>
    </cofactor>
</comment>
<sequence>MVDAALIRISNFIRKTPLQHSQILSTLSGAEVYLKLENYQVTGSFKARGATNKLMLLSEQQPQRIITASSGNHGSAVAYASAKLNLDVLIFLPETVSTAKLKKIKAYGAEVKISGHDSGDAEVAAKEFAEANNYPYLSPYNDEDVIIGQGTAAAEVCQEIDQLDAVFIAVGGGGLISGIGGYLKQKIPSIQVVACSPENSAAMHHALGVGQIEPIEHSETLSDGTAGALEEGSITFDYCQSIIDRSLLVSEEQIAEAMKDFIGNHQMLIEGSAAVAIAGFMKDLENWKNKKVLIVICGANVSNEILLRVLK</sequence>
<evidence type="ECO:0000259" key="5">
    <source>
        <dbReference type="Pfam" id="PF00291"/>
    </source>
</evidence>
<evidence type="ECO:0000256" key="2">
    <source>
        <dbReference type="ARBA" id="ARBA00010869"/>
    </source>
</evidence>
<keyword evidence="4" id="KW-0456">Lyase</keyword>
<evidence type="ECO:0000313" key="6">
    <source>
        <dbReference type="EMBL" id="SVA39631.1"/>
    </source>
</evidence>
<dbReference type="GO" id="GO:0006565">
    <property type="term" value="P:L-serine catabolic process"/>
    <property type="evidence" value="ECO:0007669"/>
    <property type="project" value="TreeGrafter"/>
</dbReference>
<dbReference type="InterPro" id="IPR001926">
    <property type="entry name" value="TrpB-like_PALP"/>
</dbReference>
<evidence type="ECO:0000256" key="3">
    <source>
        <dbReference type="ARBA" id="ARBA00022898"/>
    </source>
</evidence>
<dbReference type="AlphaFoldDB" id="A0A381VI07"/>
<comment type="similarity">
    <text evidence="2">Belongs to the serine/threonine dehydratase family.</text>
</comment>
<dbReference type="SUPFAM" id="SSF53686">
    <property type="entry name" value="Tryptophan synthase beta subunit-like PLP-dependent enzymes"/>
    <property type="match status" value="1"/>
</dbReference>
<name>A0A381VI07_9ZZZZ</name>
<dbReference type="Pfam" id="PF00291">
    <property type="entry name" value="PALP"/>
    <property type="match status" value="1"/>
</dbReference>
<dbReference type="PANTHER" id="PTHR48078:SF6">
    <property type="entry name" value="L-THREONINE DEHYDRATASE CATABOLIC TDCB"/>
    <property type="match status" value="1"/>
</dbReference>
<dbReference type="PANTHER" id="PTHR48078">
    <property type="entry name" value="THREONINE DEHYDRATASE, MITOCHONDRIAL-RELATED"/>
    <property type="match status" value="1"/>
</dbReference>
<dbReference type="GO" id="GO:0006567">
    <property type="term" value="P:L-threonine catabolic process"/>
    <property type="evidence" value="ECO:0007669"/>
    <property type="project" value="TreeGrafter"/>
</dbReference>
<organism evidence="6">
    <name type="scientific">marine metagenome</name>
    <dbReference type="NCBI Taxonomy" id="408172"/>
    <lineage>
        <taxon>unclassified sequences</taxon>
        <taxon>metagenomes</taxon>
        <taxon>ecological metagenomes</taxon>
    </lineage>
</organism>
<dbReference type="EMBL" id="UINC01008819">
    <property type="protein sequence ID" value="SVA39631.1"/>
    <property type="molecule type" value="Genomic_DNA"/>
</dbReference>
<dbReference type="GO" id="GO:0009097">
    <property type="term" value="P:isoleucine biosynthetic process"/>
    <property type="evidence" value="ECO:0007669"/>
    <property type="project" value="TreeGrafter"/>
</dbReference>
<keyword evidence="3" id="KW-0663">Pyridoxal phosphate</keyword>
<dbReference type="InterPro" id="IPR050147">
    <property type="entry name" value="Ser/Thr_Dehydratase"/>
</dbReference>
<accession>A0A381VI07</accession>
<dbReference type="Gene3D" id="3.40.50.1100">
    <property type="match status" value="2"/>
</dbReference>
<feature type="domain" description="Tryptophan synthase beta chain-like PALP" evidence="5">
    <location>
        <begin position="9"/>
        <end position="298"/>
    </location>
</feature>
<evidence type="ECO:0000256" key="4">
    <source>
        <dbReference type="ARBA" id="ARBA00023239"/>
    </source>
</evidence>
<dbReference type="CDD" id="cd01562">
    <property type="entry name" value="Thr-dehyd"/>
    <property type="match status" value="1"/>
</dbReference>
<dbReference type="InterPro" id="IPR036052">
    <property type="entry name" value="TrpB-like_PALP_sf"/>
</dbReference>
<dbReference type="GO" id="GO:0030170">
    <property type="term" value="F:pyridoxal phosphate binding"/>
    <property type="evidence" value="ECO:0007669"/>
    <property type="project" value="InterPro"/>
</dbReference>
<dbReference type="PROSITE" id="PS00165">
    <property type="entry name" value="DEHYDRATASE_SER_THR"/>
    <property type="match status" value="1"/>
</dbReference>
<dbReference type="NCBIfam" id="NF005292">
    <property type="entry name" value="PRK06815.1"/>
    <property type="match status" value="1"/>
</dbReference>
<gene>
    <name evidence="6" type="ORF">METZ01_LOCUS92485</name>
</gene>